<accession>A0A1D1W1E7</accession>
<comment type="caution">
    <text evidence="1">The sequence shown here is derived from an EMBL/GenBank/DDBJ whole genome shotgun (WGS) entry which is preliminary data.</text>
</comment>
<proteinExistence type="predicted"/>
<gene>
    <name evidence="1" type="primary">RvY_17233-1</name>
    <name evidence="1" type="synonym">RvY_17233.1</name>
    <name evidence="1" type="ORF">RvY_17233</name>
</gene>
<sequence length="77" mass="8516">MALFPLVGQVSSLPLLTAPQNRGKVMGSCTFHKQAGRAYSLSIPFSELSQKTMGRVWVNKILLFHPLFSKRDNIAAI</sequence>
<evidence type="ECO:0000313" key="1">
    <source>
        <dbReference type="EMBL" id="GAV07395.1"/>
    </source>
</evidence>
<protein>
    <submittedName>
        <fullName evidence="1">Uncharacterized protein</fullName>
    </submittedName>
</protein>
<dbReference type="EMBL" id="BDGG01000015">
    <property type="protein sequence ID" value="GAV07395.1"/>
    <property type="molecule type" value="Genomic_DNA"/>
</dbReference>
<dbReference type="Proteomes" id="UP000186922">
    <property type="component" value="Unassembled WGS sequence"/>
</dbReference>
<evidence type="ECO:0000313" key="2">
    <source>
        <dbReference type="Proteomes" id="UP000186922"/>
    </source>
</evidence>
<organism evidence="1 2">
    <name type="scientific">Ramazzottius varieornatus</name>
    <name type="common">Water bear</name>
    <name type="synonym">Tardigrade</name>
    <dbReference type="NCBI Taxonomy" id="947166"/>
    <lineage>
        <taxon>Eukaryota</taxon>
        <taxon>Metazoa</taxon>
        <taxon>Ecdysozoa</taxon>
        <taxon>Tardigrada</taxon>
        <taxon>Eutardigrada</taxon>
        <taxon>Parachela</taxon>
        <taxon>Hypsibioidea</taxon>
        <taxon>Ramazzottiidae</taxon>
        <taxon>Ramazzottius</taxon>
    </lineage>
</organism>
<keyword evidence="2" id="KW-1185">Reference proteome</keyword>
<reference evidence="1 2" key="1">
    <citation type="journal article" date="2016" name="Nat. Commun.">
        <title>Extremotolerant tardigrade genome and improved radiotolerance of human cultured cells by tardigrade-unique protein.</title>
        <authorList>
            <person name="Hashimoto T."/>
            <person name="Horikawa D.D."/>
            <person name="Saito Y."/>
            <person name="Kuwahara H."/>
            <person name="Kozuka-Hata H."/>
            <person name="Shin-I T."/>
            <person name="Minakuchi Y."/>
            <person name="Ohishi K."/>
            <person name="Motoyama A."/>
            <person name="Aizu T."/>
            <person name="Enomoto A."/>
            <person name="Kondo K."/>
            <person name="Tanaka S."/>
            <person name="Hara Y."/>
            <person name="Koshikawa S."/>
            <person name="Sagara H."/>
            <person name="Miura T."/>
            <person name="Yokobori S."/>
            <person name="Miyagawa K."/>
            <person name="Suzuki Y."/>
            <person name="Kubo T."/>
            <person name="Oyama M."/>
            <person name="Kohara Y."/>
            <person name="Fujiyama A."/>
            <person name="Arakawa K."/>
            <person name="Katayama T."/>
            <person name="Toyoda A."/>
            <person name="Kunieda T."/>
        </authorList>
    </citation>
    <scope>NUCLEOTIDE SEQUENCE [LARGE SCALE GENOMIC DNA]</scope>
    <source>
        <strain evidence="1 2">YOKOZUNA-1</strain>
    </source>
</reference>
<dbReference type="AlphaFoldDB" id="A0A1D1W1E7"/>
<name>A0A1D1W1E7_RAMVA</name>